<dbReference type="GO" id="GO:0016787">
    <property type="term" value="F:hydrolase activity"/>
    <property type="evidence" value="ECO:0007669"/>
    <property type="project" value="UniProtKB-KW"/>
</dbReference>
<gene>
    <name evidence="1" type="ORF">V6984_21900</name>
</gene>
<proteinExistence type="predicted"/>
<accession>A0ABZ3EXD6</accession>
<dbReference type="Proteomes" id="UP001451571">
    <property type="component" value="Chromosome"/>
</dbReference>
<dbReference type="InterPro" id="IPR029058">
    <property type="entry name" value="AB_hydrolase_fold"/>
</dbReference>
<keyword evidence="2" id="KW-1185">Reference proteome</keyword>
<evidence type="ECO:0000313" key="1">
    <source>
        <dbReference type="EMBL" id="XAH74120.1"/>
    </source>
</evidence>
<dbReference type="SUPFAM" id="SSF53474">
    <property type="entry name" value="alpha/beta-Hydrolases"/>
    <property type="match status" value="1"/>
</dbReference>
<organism evidence="1 2">
    <name type="scientific">Kineothrix sedimenti</name>
    <dbReference type="NCBI Taxonomy" id="3123317"/>
    <lineage>
        <taxon>Bacteria</taxon>
        <taxon>Bacillati</taxon>
        <taxon>Bacillota</taxon>
        <taxon>Clostridia</taxon>
        <taxon>Lachnospirales</taxon>
        <taxon>Lachnospiraceae</taxon>
        <taxon>Kineothrix</taxon>
    </lineage>
</organism>
<dbReference type="EMBL" id="CP146256">
    <property type="protein sequence ID" value="XAH74120.1"/>
    <property type="molecule type" value="Genomic_DNA"/>
</dbReference>
<keyword evidence="1" id="KW-0378">Hydrolase</keyword>
<dbReference type="RefSeq" id="WP_342757714.1">
    <property type="nucleotide sequence ID" value="NZ_CP146256.1"/>
</dbReference>
<sequence length="230" mass="26796">MKTLKINIGSIPAVIWGEKSDKVYIFVHGKMSCKESAGLFAKIAEEKGYQTISFDLPAHGERQGEKRKCDIWNGKEDLKEVGDYVFSKWERISLFGSSLGAFFSLHAYRDRKFENCLFQSPILDMEYLIHQMFIWFDVSEPILEEKREIETPVDILSWDYYTFVKENPIVKWNVPTHILYGLKDNLQSLKVIEDFTKKFCSVITVSENSEHPFMDESDAPVVENWMRANI</sequence>
<name>A0ABZ3EXD6_9FIRM</name>
<dbReference type="Gene3D" id="3.40.50.1820">
    <property type="entry name" value="alpha/beta hydrolase"/>
    <property type="match status" value="1"/>
</dbReference>
<evidence type="ECO:0000313" key="2">
    <source>
        <dbReference type="Proteomes" id="UP001451571"/>
    </source>
</evidence>
<protein>
    <submittedName>
        <fullName evidence="1">Alpha/beta hydrolase</fullName>
    </submittedName>
</protein>
<reference evidence="1 2" key="1">
    <citation type="submission" date="2024-02" db="EMBL/GenBank/DDBJ databases">
        <title>Bacterial strain from lacustrine sediment.</title>
        <authorList>
            <person name="Petit C."/>
            <person name="Fadhlaoui K."/>
        </authorList>
    </citation>
    <scope>NUCLEOTIDE SEQUENCE [LARGE SCALE GENOMIC DNA]</scope>
    <source>
        <strain evidence="1 2">IPX-CK</strain>
    </source>
</reference>